<accession>A0A857N5N6</accession>
<dbReference type="RefSeq" id="WP_161931751.1">
    <property type="nucleotide sequence ID" value="NZ_CP047901.1"/>
</dbReference>
<sequence length="51" mass="5742">MNESIKPQPETNPQETRDTKIGSLLNLLRQKLHLNSVPAGQFSLDNFPLLP</sequence>
<dbReference type="AlphaFoldDB" id="A0A857N5N6"/>
<proteinExistence type="predicted"/>
<gene>
    <name evidence="2" type="ORF">MICH65_0385</name>
</gene>
<organism evidence="2 3">
    <name type="scientific">Candidatus Chazhemtobacterium aquaticus</name>
    <dbReference type="NCBI Taxonomy" id="2715735"/>
    <lineage>
        <taxon>Bacteria</taxon>
        <taxon>Candidatus Chazhemtobacteraceae</taxon>
        <taxon>Candidatus Chazhemtobacterium</taxon>
    </lineage>
</organism>
<dbReference type="EMBL" id="CP047901">
    <property type="protein sequence ID" value="QHO63366.1"/>
    <property type="molecule type" value="Genomic_DNA"/>
</dbReference>
<keyword evidence="3" id="KW-1185">Reference proteome</keyword>
<name>A0A857N5N6_9BACT</name>
<evidence type="ECO:0000313" key="3">
    <source>
        <dbReference type="Proteomes" id="UP000463983"/>
    </source>
</evidence>
<evidence type="ECO:0000256" key="1">
    <source>
        <dbReference type="SAM" id="MobiDB-lite"/>
    </source>
</evidence>
<dbReference type="Proteomes" id="UP000463983">
    <property type="component" value="Chromosome"/>
</dbReference>
<evidence type="ECO:0000313" key="2">
    <source>
        <dbReference type="EMBL" id="QHO63366.1"/>
    </source>
</evidence>
<dbReference type="KEGG" id="caqa:MICH65_0385"/>
<feature type="compositionally biased region" description="Polar residues" evidence="1">
    <location>
        <begin position="1"/>
        <end position="14"/>
    </location>
</feature>
<feature type="region of interest" description="Disordered" evidence="1">
    <location>
        <begin position="1"/>
        <end position="20"/>
    </location>
</feature>
<protein>
    <submittedName>
        <fullName evidence="2">Uncharacterized protein</fullName>
    </submittedName>
</protein>
<reference evidence="3" key="1">
    <citation type="journal article" date="2020" name="Microorganisms">
        <title>Complete Genome of a Member of a New Bacterial Lineage in the Microgenomates Group Reveals an Unusual Nucleotide Composition Disparity Between Two Strands of DNA and Limited Metabolic Potential.</title>
        <authorList>
            <person name="Kadnikov V.V."/>
            <person name="Mardanov A.V."/>
            <person name="Beletsky A.V."/>
            <person name="Karnachuk O.V."/>
            <person name="Ravin N.V."/>
        </authorList>
    </citation>
    <scope>NUCLEOTIDE SEQUENCE [LARGE SCALE GENOMIC DNA]</scope>
</reference>